<comment type="catalytic activity">
    <reaction evidence="5">
        <text>alpha-D-glucose = beta-D-glucose</text>
        <dbReference type="Rhea" id="RHEA:10264"/>
        <dbReference type="ChEBI" id="CHEBI:15903"/>
        <dbReference type="ChEBI" id="CHEBI:17925"/>
        <dbReference type="EC" id="5.1.3.3"/>
    </reaction>
</comment>
<comment type="pathway">
    <text evidence="1 5">Carbohydrate metabolism; hexose metabolism.</text>
</comment>
<evidence type="ECO:0000313" key="9">
    <source>
        <dbReference type="Proteomes" id="UP000184222"/>
    </source>
</evidence>
<organism evidence="8 9">
    <name type="scientific">Francisella uliginis</name>
    <dbReference type="NCBI Taxonomy" id="573570"/>
    <lineage>
        <taxon>Bacteria</taxon>
        <taxon>Pseudomonadati</taxon>
        <taxon>Pseudomonadota</taxon>
        <taxon>Gammaproteobacteria</taxon>
        <taxon>Thiotrichales</taxon>
        <taxon>Francisellaceae</taxon>
        <taxon>Francisella</taxon>
    </lineage>
</organism>
<feature type="binding site" evidence="6">
    <location>
        <position position="242"/>
    </location>
    <ligand>
        <name>beta-D-galactose</name>
        <dbReference type="ChEBI" id="CHEBI:27667"/>
    </ligand>
</feature>
<evidence type="ECO:0000256" key="2">
    <source>
        <dbReference type="ARBA" id="ARBA00006206"/>
    </source>
</evidence>
<evidence type="ECO:0000313" key="8">
    <source>
        <dbReference type="EMBL" id="API86842.1"/>
    </source>
</evidence>
<dbReference type="PIRSF" id="PIRSF005096">
    <property type="entry name" value="GALM"/>
    <property type="match status" value="1"/>
</dbReference>
<dbReference type="InterPro" id="IPR011013">
    <property type="entry name" value="Gal_mutarotase_sf_dom"/>
</dbReference>
<evidence type="ECO:0000256" key="4">
    <source>
        <dbReference type="ARBA" id="ARBA00023277"/>
    </source>
</evidence>
<reference evidence="8 9" key="1">
    <citation type="journal article" date="2016" name="Appl. Environ. Microbiol.">
        <title>Whole genome relationships among Francisella bacteria of diverse origin define new species and provide specific regions for detection.</title>
        <authorList>
            <person name="Challacombe J.F."/>
            <person name="Petersen J.M."/>
            <person name="Gallegos-Graves V."/>
            <person name="Hodge D."/>
            <person name="Pillai S."/>
            <person name="Kuske C.R."/>
        </authorList>
    </citation>
    <scope>NUCLEOTIDE SEQUENCE [LARGE SCALE GENOMIC DNA]</scope>
    <source>
        <strain evidence="9">TX07-7310</strain>
    </source>
</reference>
<dbReference type="UniPathway" id="UPA00242"/>
<dbReference type="CDD" id="cd09019">
    <property type="entry name" value="galactose_mutarotase_like"/>
    <property type="match status" value="1"/>
</dbReference>
<evidence type="ECO:0000256" key="1">
    <source>
        <dbReference type="ARBA" id="ARBA00005028"/>
    </source>
</evidence>
<dbReference type="STRING" id="573570.F7310_05510"/>
<dbReference type="PANTHER" id="PTHR10091:SF0">
    <property type="entry name" value="GALACTOSE MUTAROTASE"/>
    <property type="match status" value="1"/>
</dbReference>
<dbReference type="SUPFAM" id="SSF74650">
    <property type="entry name" value="Galactose mutarotase-like"/>
    <property type="match status" value="1"/>
</dbReference>
<protein>
    <recommendedName>
        <fullName evidence="5">Aldose 1-epimerase</fullName>
        <ecNumber evidence="5">5.1.3.3</ecNumber>
    </recommendedName>
</protein>
<keyword evidence="3 5" id="KW-0413">Isomerase</keyword>
<dbReference type="GO" id="GO:0033499">
    <property type="term" value="P:galactose catabolic process via UDP-galactose, Leloir pathway"/>
    <property type="evidence" value="ECO:0007669"/>
    <property type="project" value="TreeGrafter"/>
</dbReference>
<evidence type="ECO:0000256" key="3">
    <source>
        <dbReference type="ARBA" id="ARBA00023235"/>
    </source>
</evidence>
<dbReference type="InterPro" id="IPR014718">
    <property type="entry name" value="GH-type_carb-bd"/>
</dbReference>
<dbReference type="InterPro" id="IPR047215">
    <property type="entry name" value="Galactose_mutarotase-like"/>
</dbReference>
<gene>
    <name evidence="8" type="ORF">F7310_05510</name>
</gene>
<dbReference type="EMBL" id="CP016796">
    <property type="protein sequence ID" value="API86842.1"/>
    <property type="molecule type" value="Genomic_DNA"/>
</dbReference>
<dbReference type="InterPro" id="IPR015443">
    <property type="entry name" value="Aldose_1-epimerase"/>
</dbReference>
<dbReference type="AlphaFoldDB" id="A0A1L4BSM4"/>
<dbReference type="Gene3D" id="2.70.98.10">
    <property type="match status" value="1"/>
</dbReference>
<evidence type="ECO:0000256" key="5">
    <source>
        <dbReference type="PIRNR" id="PIRNR005096"/>
    </source>
</evidence>
<dbReference type="GO" id="GO:0004034">
    <property type="term" value="F:aldose 1-epimerase activity"/>
    <property type="evidence" value="ECO:0007669"/>
    <property type="project" value="UniProtKB-EC"/>
</dbReference>
<dbReference type="KEGG" id="frx:F7310_05510"/>
<dbReference type="GO" id="GO:0006006">
    <property type="term" value="P:glucose metabolic process"/>
    <property type="evidence" value="ECO:0007669"/>
    <property type="project" value="TreeGrafter"/>
</dbReference>
<dbReference type="RefSeq" id="WP_072712372.1">
    <property type="nucleotide sequence ID" value="NZ_CP016796.1"/>
</dbReference>
<dbReference type="Pfam" id="PF01263">
    <property type="entry name" value="Aldose_epim"/>
    <property type="match status" value="1"/>
</dbReference>
<dbReference type="EC" id="5.1.3.3" evidence="5"/>
<accession>A0A1L4BSM4</accession>
<evidence type="ECO:0000256" key="6">
    <source>
        <dbReference type="PIRSR" id="PIRSR005096-2"/>
    </source>
</evidence>
<keyword evidence="9" id="KW-1185">Reference proteome</keyword>
<evidence type="ECO:0000256" key="7">
    <source>
        <dbReference type="PIRSR" id="PIRSR005096-3"/>
    </source>
</evidence>
<dbReference type="GO" id="GO:0030246">
    <property type="term" value="F:carbohydrate binding"/>
    <property type="evidence" value="ECO:0007669"/>
    <property type="project" value="InterPro"/>
</dbReference>
<comment type="similarity">
    <text evidence="2 5">Belongs to the aldose epimerase family.</text>
</comment>
<name>A0A1L4BSM4_9GAMM</name>
<dbReference type="InterPro" id="IPR008183">
    <property type="entry name" value="Aldose_1/G6P_1-epimerase"/>
</dbReference>
<keyword evidence="4 5" id="KW-0119">Carbohydrate metabolism</keyword>
<sequence length="331" mass="37797">MNIQEVHIANKSNNLITLKNDNIEVTFLDLGATIYSLKTKNKNNKLENIVLQYQDIQEYSNNPSYFNATVGRVAGRIKDAKIILNNKIYDLERNYQNKHTLHGGFNCLTHQKFDFEIISETKVKFTTMQKSSVDSFPGNVAISVTYELLENSLVISFDAISDADTVLNMTNHCYYNLSGDYKATIVDHRLKVPAKKFVNVDGDLIPTEVLSLPEEMDFNIKSKISNKLKYQDSKYFSEGGIDHCYIVDAEIKLEDPTSGRKLKVSSSYPAMQIYTCNFIDGRILSNGKAFKKHDAICFEPQYVGAFDGNYDNHPAKLNKDQEYKHFIRLDF</sequence>
<feature type="binding site" evidence="7">
    <location>
        <begin position="172"/>
        <end position="174"/>
    </location>
    <ligand>
        <name>beta-D-galactose</name>
        <dbReference type="ChEBI" id="CHEBI:27667"/>
    </ligand>
</feature>
<proteinExistence type="inferred from homology"/>
<dbReference type="OrthoDB" id="9779408at2"/>
<dbReference type="PANTHER" id="PTHR10091">
    <property type="entry name" value="ALDOSE-1-EPIMERASE"/>
    <property type="match status" value="1"/>
</dbReference>
<dbReference type="GO" id="GO:0005737">
    <property type="term" value="C:cytoplasm"/>
    <property type="evidence" value="ECO:0007669"/>
    <property type="project" value="TreeGrafter"/>
</dbReference>
<dbReference type="Proteomes" id="UP000184222">
    <property type="component" value="Chromosome"/>
</dbReference>